<feature type="region of interest" description="Disordered" evidence="1">
    <location>
        <begin position="1425"/>
        <end position="1458"/>
    </location>
</feature>
<evidence type="ECO:0000256" key="1">
    <source>
        <dbReference type="SAM" id="MobiDB-lite"/>
    </source>
</evidence>
<feature type="compositionally biased region" description="Polar residues" evidence="1">
    <location>
        <begin position="1039"/>
        <end position="1051"/>
    </location>
</feature>
<reference evidence="2 3" key="1">
    <citation type="submission" date="2024-01" db="EMBL/GenBank/DDBJ databases">
        <authorList>
            <person name="Allen C."/>
            <person name="Tagirdzhanova G."/>
        </authorList>
    </citation>
    <scope>NUCLEOTIDE SEQUENCE [LARGE SCALE GENOMIC DNA]</scope>
    <source>
        <strain evidence="2 3">CBS 573.63</strain>
    </source>
</reference>
<accession>A0ABP0DTK0</accession>
<comment type="caution">
    <text evidence="2">The sequence shown here is derived from an EMBL/GenBank/DDBJ whole genome shotgun (WGS) entry which is preliminary data.</text>
</comment>
<feature type="region of interest" description="Disordered" evidence="1">
    <location>
        <begin position="1161"/>
        <end position="1239"/>
    </location>
</feature>
<dbReference type="PANTHER" id="PTHR42064:SF1">
    <property type="entry name" value="YALI0F28677P"/>
    <property type="match status" value="1"/>
</dbReference>
<feature type="region of interest" description="Disordered" evidence="1">
    <location>
        <begin position="377"/>
        <end position="409"/>
    </location>
</feature>
<proteinExistence type="predicted"/>
<feature type="compositionally biased region" description="Polar residues" evidence="1">
    <location>
        <begin position="1017"/>
        <end position="1028"/>
    </location>
</feature>
<feature type="compositionally biased region" description="Polar residues" evidence="1">
    <location>
        <begin position="1161"/>
        <end position="1177"/>
    </location>
</feature>
<feature type="compositionally biased region" description="Polar residues" evidence="1">
    <location>
        <begin position="884"/>
        <end position="894"/>
    </location>
</feature>
<name>A0ABP0DTK0_9PEZI</name>
<sequence length="1498" mass="164857">MRDWSGRSNMEWFLMKILEDGAFLLDRAEDQNGTRFNLNEWTTKDQIAAEEFYERAINDLFQVIDDEDMTGIPEGLIELGNQILRKLDRRFFESTRSWLVYKWLFGAWLLNVVIHPEMHGLMMEYHITEYGRQKILKEVALRAQKLVFERTMSLTSSMGSKPVSTPPAIKSHIENIMNRFRGSETPRAAARLLPARSITSLRETVEVHPYLIVSPADLVTMVNALFPERRPCPAQPGGLRSGLGSVSSFSVISQPVAVTGPRSKTEAESVLSSSVSSANSDATTSVEPLESQQTGTSSYTLSSLSSALSGVDQTKTNHSDDDGCSLRLALQDMSQTIGSESIRGTCHPCAERWAVLFVSADGNSLSMQMAYDPDEYDCIKEDSTSSDDETDDLSEDELPGPNRTQPDMDYHNVRKCIFKLVEEYEIPPEPSAGNGAMPIFSNQAKLLEQYRMKTKLPTTETTASSDAPPKLRSRNPYLRRVEGKVTDAKQRPIHHTHVPRDLRNTQLAHDLRQKYAAMAHEDSESSKPVLISMLTAASSQSHSQSDFLSALRYWKTLQQLNAVTSPTLRQNGFAALLNIFSRGPRDSIRRSAAAVEMYEAWLIWLKQSQERAEGALDTMIKRLRALRDKMWYVTDVRNSAPYEFTRNIAVALKTMGTSPNWDTHHRSRQSKPRGGSASFLYRIESELVELLAATENQGGPNKLSDDQAEKTLRWLQHSGTVNFCQGEERIHRFSCEIASCIDKLVGESIVEAPVLWSSVLFSQDQRYLETTGCAAMRDRGGTGLIWDDATSIQSFGSENRRFNTPLQSSSSARGDRDFRPTFSQTSSSVQSFDSDQYSFSRASTSFSDIAGSHSYVSSACVSPVPVIDSPVTFWSPFKLPTSPISATSRAQSPTAAAAGLRSPLTTTHHSLRQSSFSRQVGGTQSNSQPSEGRPGTSASSAGTIFQQRVPDGKARFLNDLRQSLSSLLLSDLGNLVFARGSETDHWFGIEGQNCIDRREEIAERQRQEATAEKNRPTNKTLPKQTNIDTSERKKELSESCLSASGGNSTSDGDILSDAPSRQSHTSDMTTRIYNESFLVTSPNTATGPGRKKFPSQTATQDTTQKTAGSEFPFKEAYRRLLRMFCVHPNPRVKLDALCELENLITASLSSRSTRRRLAQLAVSSNSPVVSQITANDTSDPRSEETTADLNTPSNQVKPLDEAPGEFDNTKGAAQTPSIIRRRSFGAQGERAKGVGEKTNSSQTKDAVACILRSLFCDSTIRPKTLFRDLQFIAAFVPSDVLDRSERAKSFWAAGTAALLLKNEVCMTMIELTDEIIGAYTKTRQVPAQESHLVPTPPLPPTAPGDVSSCSKPSALYPASTPLLGTYSLADAARMLTITAKEGISTSQRELALFYLTNPELLERITLPLSKPREVFKKAVMDKYGGGGSGAGPSGSSRQGGVDGGSGGHGHGNSPGDDSVYVVRNDPALMCLAVHWMEAAEKGGDKVARTFLGQNEMMQ</sequence>
<feature type="region of interest" description="Disordered" evidence="1">
    <location>
        <begin position="1079"/>
        <end position="1109"/>
    </location>
</feature>
<feature type="compositionally biased region" description="Polar residues" evidence="1">
    <location>
        <begin position="1187"/>
        <end position="1196"/>
    </location>
</feature>
<feature type="region of interest" description="Disordered" evidence="1">
    <location>
        <begin position="1002"/>
        <end position="1067"/>
    </location>
</feature>
<organism evidence="2 3">
    <name type="scientific">Sporothrix epigloea</name>
    <dbReference type="NCBI Taxonomy" id="1892477"/>
    <lineage>
        <taxon>Eukaryota</taxon>
        <taxon>Fungi</taxon>
        <taxon>Dikarya</taxon>
        <taxon>Ascomycota</taxon>
        <taxon>Pezizomycotina</taxon>
        <taxon>Sordariomycetes</taxon>
        <taxon>Sordariomycetidae</taxon>
        <taxon>Ophiostomatales</taxon>
        <taxon>Ophiostomataceae</taxon>
        <taxon>Sporothrix</taxon>
    </lineage>
</organism>
<evidence type="ECO:0000313" key="3">
    <source>
        <dbReference type="Proteomes" id="UP001642501"/>
    </source>
</evidence>
<evidence type="ECO:0000313" key="2">
    <source>
        <dbReference type="EMBL" id="CAK7270181.1"/>
    </source>
</evidence>
<feature type="region of interest" description="Disordered" evidence="1">
    <location>
        <begin position="258"/>
        <end position="297"/>
    </location>
</feature>
<feature type="region of interest" description="Disordered" evidence="1">
    <location>
        <begin position="884"/>
        <end position="942"/>
    </location>
</feature>
<gene>
    <name evidence="2" type="ORF">SEPCBS57363_003973</name>
</gene>
<dbReference type="EMBL" id="CAWUOM010000069">
    <property type="protein sequence ID" value="CAK7270181.1"/>
    <property type="molecule type" value="Genomic_DNA"/>
</dbReference>
<feature type="compositionally biased region" description="Low complexity" evidence="1">
    <location>
        <begin position="268"/>
        <end position="297"/>
    </location>
</feature>
<dbReference type="PANTHER" id="PTHR42064">
    <property type="entry name" value="YALI0F28677P"/>
    <property type="match status" value="1"/>
</dbReference>
<feature type="compositionally biased region" description="Low complexity" evidence="1">
    <location>
        <begin position="1096"/>
        <end position="1107"/>
    </location>
</feature>
<keyword evidence="3" id="KW-1185">Reference proteome</keyword>
<feature type="compositionally biased region" description="Basic and acidic residues" evidence="1">
    <location>
        <begin position="1002"/>
        <end position="1015"/>
    </location>
</feature>
<feature type="compositionally biased region" description="Gly residues" evidence="1">
    <location>
        <begin position="1440"/>
        <end position="1452"/>
    </location>
</feature>
<feature type="compositionally biased region" description="Acidic residues" evidence="1">
    <location>
        <begin position="384"/>
        <end position="398"/>
    </location>
</feature>
<feature type="region of interest" description="Disordered" evidence="1">
    <location>
        <begin position="797"/>
        <end position="828"/>
    </location>
</feature>
<feature type="compositionally biased region" description="Polar residues" evidence="1">
    <location>
        <begin position="797"/>
        <end position="812"/>
    </location>
</feature>
<feature type="compositionally biased region" description="Polar residues" evidence="1">
    <location>
        <begin position="903"/>
        <end position="942"/>
    </location>
</feature>
<protein>
    <submittedName>
        <fullName evidence="2">Uncharacterized protein</fullName>
    </submittedName>
</protein>
<feature type="region of interest" description="Disordered" evidence="1">
    <location>
        <begin position="1329"/>
        <end position="1350"/>
    </location>
</feature>
<dbReference type="Proteomes" id="UP001642501">
    <property type="component" value="Unassembled WGS sequence"/>
</dbReference>